<proteinExistence type="predicted"/>
<name>A0A6J7SIN1_9ZZZZ</name>
<protein>
    <submittedName>
        <fullName evidence="1">Unannotated protein</fullName>
    </submittedName>
</protein>
<gene>
    <name evidence="1" type="ORF">UFOPK4173_01914</name>
</gene>
<accession>A0A6J7SIN1</accession>
<sequence>MILPPVLASQNLHRRPDSVRVGIKWDCMQGSLGVAKGYKQVTVALNVTRHLRVKRTTNLPNSATKRLRLRHKRTLRPLGEGATNTLSVLRLGWIYTISSVKHDPVSTKLGHGWRPELLRPRSPCRRSGHGLNSQAVLLTAGVLPIDVIRLRDRCPQVIIGAIDKKLCVHPNNRGVGSFR</sequence>
<evidence type="ECO:0000313" key="1">
    <source>
        <dbReference type="EMBL" id="CAB5041057.1"/>
    </source>
</evidence>
<dbReference type="EMBL" id="CAFBPW010000311">
    <property type="protein sequence ID" value="CAB5041057.1"/>
    <property type="molecule type" value="Genomic_DNA"/>
</dbReference>
<dbReference type="AlphaFoldDB" id="A0A6J7SIN1"/>
<reference evidence="1" key="1">
    <citation type="submission" date="2020-05" db="EMBL/GenBank/DDBJ databases">
        <authorList>
            <person name="Chiriac C."/>
            <person name="Salcher M."/>
            <person name="Ghai R."/>
            <person name="Kavagutti S V."/>
        </authorList>
    </citation>
    <scope>NUCLEOTIDE SEQUENCE</scope>
</reference>
<organism evidence="1">
    <name type="scientific">freshwater metagenome</name>
    <dbReference type="NCBI Taxonomy" id="449393"/>
    <lineage>
        <taxon>unclassified sequences</taxon>
        <taxon>metagenomes</taxon>
        <taxon>ecological metagenomes</taxon>
    </lineage>
</organism>